<keyword evidence="3" id="KW-1185">Reference proteome</keyword>
<dbReference type="AlphaFoldDB" id="A0A6A5UQA4"/>
<sequence>MFNKQEYSDITVKIHGTKLYAHRFVICVQSRYFAKAFQDKTFKEGNTGEISFDQDSPLAHWGVFEYLYTGDYSDNLNVEGLQDDPALLKDPRVYYLAEKFFLEGLKELALSKLKDRLKKGWQSKIFPVCVEEIYAITSSSSSMRVAVAKIAAEHGKDLQEEETFLDLLHGGGEFVVDFYKALRIW</sequence>
<dbReference type="InterPro" id="IPR011333">
    <property type="entry name" value="SKP1/BTB/POZ_sf"/>
</dbReference>
<gene>
    <name evidence="2" type="ORF">BU23DRAFT_660954</name>
</gene>
<protein>
    <submittedName>
        <fullName evidence="2">BTB/POZ domain-containing protein</fullName>
    </submittedName>
</protein>
<dbReference type="Gene3D" id="3.30.710.10">
    <property type="entry name" value="Potassium Channel Kv1.1, Chain A"/>
    <property type="match status" value="1"/>
</dbReference>
<dbReference type="CDD" id="cd18186">
    <property type="entry name" value="BTB_POZ_ZBTB_KLHL-like"/>
    <property type="match status" value="1"/>
</dbReference>
<dbReference type="PROSITE" id="PS50097">
    <property type="entry name" value="BTB"/>
    <property type="match status" value="1"/>
</dbReference>
<evidence type="ECO:0000259" key="1">
    <source>
        <dbReference type="PROSITE" id="PS50097"/>
    </source>
</evidence>
<proteinExistence type="predicted"/>
<evidence type="ECO:0000313" key="3">
    <source>
        <dbReference type="Proteomes" id="UP000800036"/>
    </source>
</evidence>
<dbReference type="EMBL" id="ML976738">
    <property type="protein sequence ID" value="KAF1967055.1"/>
    <property type="molecule type" value="Genomic_DNA"/>
</dbReference>
<reference evidence="2" key="1">
    <citation type="journal article" date="2020" name="Stud. Mycol.">
        <title>101 Dothideomycetes genomes: a test case for predicting lifestyles and emergence of pathogens.</title>
        <authorList>
            <person name="Haridas S."/>
            <person name="Albert R."/>
            <person name="Binder M."/>
            <person name="Bloem J."/>
            <person name="Labutti K."/>
            <person name="Salamov A."/>
            <person name="Andreopoulos B."/>
            <person name="Baker S."/>
            <person name="Barry K."/>
            <person name="Bills G."/>
            <person name="Bluhm B."/>
            <person name="Cannon C."/>
            <person name="Castanera R."/>
            <person name="Culley D."/>
            <person name="Daum C."/>
            <person name="Ezra D."/>
            <person name="Gonzalez J."/>
            <person name="Henrissat B."/>
            <person name="Kuo A."/>
            <person name="Liang C."/>
            <person name="Lipzen A."/>
            <person name="Lutzoni F."/>
            <person name="Magnuson J."/>
            <person name="Mondo S."/>
            <person name="Nolan M."/>
            <person name="Ohm R."/>
            <person name="Pangilinan J."/>
            <person name="Park H.-J."/>
            <person name="Ramirez L."/>
            <person name="Alfaro M."/>
            <person name="Sun H."/>
            <person name="Tritt A."/>
            <person name="Yoshinaga Y."/>
            <person name="Zwiers L.-H."/>
            <person name="Turgeon B."/>
            <person name="Goodwin S."/>
            <person name="Spatafora J."/>
            <person name="Crous P."/>
            <person name="Grigoriev I."/>
        </authorList>
    </citation>
    <scope>NUCLEOTIDE SEQUENCE</scope>
    <source>
        <strain evidence="2">CBS 107.79</strain>
    </source>
</reference>
<evidence type="ECO:0000313" key="2">
    <source>
        <dbReference type="EMBL" id="KAF1967055.1"/>
    </source>
</evidence>
<dbReference type="PANTHER" id="PTHR47843">
    <property type="entry name" value="BTB DOMAIN-CONTAINING PROTEIN-RELATED"/>
    <property type="match status" value="1"/>
</dbReference>
<dbReference type="SMART" id="SM00225">
    <property type="entry name" value="BTB"/>
    <property type="match status" value="1"/>
</dbReference>
<dbReference type="Pfam" id="PF00651">
    <property type="entry name" value="BTB"/>
    <property type="match status" value="1"/>
</dbReference>
<name>A0A6A5UQA4_9PLEO</name>
<organism evidence="2 3">
    <name type="scientific">Bimuria novae-zelandiae CBS 107.79</name>
    <dbReference type="NCBI Taxonomy" id="1447943"/>
    <lineage>
        <taxon>Eukaryota</taxon>
        <taxon>Fungi</taxon>
        <taxon>Dikarya</taxon>
        <taxon>Ascomycota</taxon>
        <taxon>Pezizomycotina</taxon>
        <taxon>Dothideomycetes</taxon>
        <taxon>Pleosporomycetidae</taxon>
        <taxon>Pleosporales</taxon>
        <taxon>Massarineae</taxon>
        <taxon>Didymosphaeriaceae</taxon>
        <taxon>Bimuria</taxon>
    </lineage>
</organism>
<dbReference type="SUPFAM" id="SSF54695">
    <property type="entry name" value="POZ domain"/>
    <property type="match status" value="1"/>
</dbReference>
<accession>A0A6A5UQA4</accession>
<dbReference type="OrthoDB" id="6359816at2759"/>
<dbReference type="InterPro" id="IPR000210">
    <property type="entry name" value="BTB/POZ_dom"/>
</dbReference>
<feature type="domain" description="BTB" evidence="1">
    <location>
        <begin position="8"/>
        <end position="76"/>
    </location>
</feature>
<dbReference type="PANTHER" id="PTHR47843:SF5">
    <property type="entry name" value="BTB_POZ DOMAIN PROTEIN"/>
    <property type="match status" value="1"/>
</dbReference>
<dbReference type="Proteomes" id="UP000800036">
    <property type="component" value="Unassembled WGS sequence"/>
</dbReference>